<keyword evidence="4" id="KW-0862">Zinc</keyword>
<dbReference type="Pfam" id="PF00753">
    <property type="entry name" value="Lactamase_B"/>
    <property type="match status" value="1"/>
</dbReference>
<dbReference type="GO" id="GO:0004416">
    <property type="term" value="F:hydroxyacylglutathione hydrolase activity"/>
    <property type="evidence" value="ECO:0007669"/>
    <property type="project" value="UniProtKB-EC"/>
</dbReference>
<evidence type="ECO:0000256" key="3">
    <source>
        <dbReference type="ARBA" id="ARBA00022801"/>
    </source>
</evidence>
<dbReference type="AlphaFoldDB" id="A0A1D8AZR7"/>
<keyword evidence="2" id="KW-0479">Metal-binding</keyword>
<keyword evidence="7" id="KW-1185">Reference proteome</keyword>
<dbReference type="Gene3D" id="3.60.15.10">
    <property type="entry name" value="Ribonuclease Z/Hydroxyacylglutathione hydrolase-like"/>
    <property type="match status" value="1"/>
</dbReference>
<evidence type="ECO:0000313" key="7">
    <source>
        <dbReference type="Proteomes" id="UP000095228"/>
    </source>
</evidence>
<keyword evidence="3 6" id="KW-0378">Hydrolase</keyword>
<dbReference type="SUPFAM" id="SSF56281">
    <property type="entry name" value="Metallo-hydrolase/oxidoreductase"/>
    <property type="match status" value="1"/>
</dbReference>
<dbReference type="EMBL" id="CP016094">
    <property type="protein sequence ID" value="AOS46375.1"/>
    <property type="molecule type" value="Genomic_DNA"/>
</dbReference>
<dbReference type="EC" id="3.1.2.6" evidence="6"/>
<evidence type="ECO:0000256" key="1">
    <source>
        <dbReference type="ARBA" id="ARBA00001947"/>
    </source>
</evidence>
<dbReference type="InterPro" id="IPR001279">
    <property type="entry name" value="Metallo-B-lactamas"/>
</dbReference>
<dbReference type="Proteomes" id="UP000095228">
    <property type="component" value="Chromosome"/>
</dbReference>
<dbReference type="PANTHER" id="PTHR46233">
    <property type="entry name" value="HYDROXYACYLGLUTATHIONE HYDROLASE GLOC"/>
    <property type="match status" value="1"/>
</dbReference>
<name>A0A1D8AZR7_9BACT</name>
<evidence type="ECO:0000259" key="5">
    <source>
        <dbReference type="SMART" id="SM00849"/>
    </source>
</evidence>
<accession>A0A1D8AZR7</accession>
<gene>
    <name evidence="6" type="primary">gloB_2</name>
    <name evidence="6" type="ORF">Verru16b_03480</name>
</gene>
<dbReference type="PANTHER" id="PTHR46233:SF3">
    <property type="entry name" value="HYDROXYACYLGLUTATHIONE HYDROLASE GLOC"/>
    <property type="match status" value="1"/>
</dbReference>
<dbReference type="InterPro" id="IPR051453">
    <property type="entry name" value="MBL_Glyoxalase_II"/>
</dbReference>
<organism evidence="6 7">
    <name type="scientific">Lacunisphaera limnophila</name>
    <dbReference type="NCBI Taxonomy" id="1838286"/>
    <lineage>
        <taxon>Bacteria</taxon>
        <taxon>Pseudomonadati</taxon>
        <taxon>Verrucomicrobiota</taxon>
        <taxon>Opitutia</taxon>
        <taxon>Opitutales</taxon>
        <taxon>Opitutaceae</taxon>
        <taxon>Lacunisphaera</taxon>
    </lineage>
</organism>
<feature type="domain" description="Metallo-beta-lactamase" evidence="5">
    <location>
        <begin position="103"/>
        <end position="265"/>
    </location>
</feature>
<evidence type="ECO:0000256" key="2">
    <source>
        <dbReference type="ARBA" id="ARBA00022723"/>
    </source>
</evidence>
<dbReference type="RefSeq" id="WP_083270448.1">
    <property type="nucleotide sequence ID" value="NZ_CP016094.1"/>
</dbReference>
<evidence type="ECO:0000256" key="4">
    <source>
        <dbReference type="ARBA" id="ARBA00022833"/>
    </source>
</evidence>
<reference evidence="6 7" key="1">
    <citation type="submission" date="2016-06" db="EMBL/GenBank/DDBJ databases">
        <title>Three novel species with peptidoglycan cell walls form the new genus Lacunisphaera gen. nov. in the family Opitutaceae of the verrucomicrobial subdivision 4.</title>
        <authorList>
            <person name="Rast P."/>
            <person name="Gloeckner I."/>
            <person name="Jogler M."/>
            <person name="Boedeker C."/>
            <person name="Jeske O."/>
            <person name="Wiegand S."/>
            <person name="Reinhardt R."/>
            <person name="Schumann P."/>
            <person name="Rohde M."/>
            <person name="Spring S."/>
            <person name="Gloeckner F.O."/>
            <person name="Jogler C."/>
        </authorList>
    </citation>
    <scope>NUCLEOTIDE SEQUENCE [LARGE SCALE GENOMIC DNA]</scope>
    <source>
        <strain evidence="6 7">IG16b</strain>
    </source>
</reference>
<protein>
    <submittedName>
        <fullName evidence="6">Hydroxyacylglutathione hydrolase</fullName>
        <ecNumber evidence="6">3.1.2.6</ecNumber>
    </submittedName>
</protein>
<sequence length="283" mass="30089">MPLPTDKPALEDELGDVLEKAARNVPLTVENLAAATGIELSRLKDALDYRPDLTQAELARLAGVLNLNEVGLTALAQGNYPLPDAVGLAFSLVPLRMPYGVGVANAYLVSTGGDSAVLFDTGASHAELHRAWPKQIQRLEAVFITHYEAEHIGGLDVVLRETELGFFHGPPNGRWAQCRGLGEGSTVAYAGLSITAFSTPGHADAHNCYLVKSLACPQSPAVLISGDLIFAGSLGGGYFCCQRQLTHSRRIMALLPDEAILAPGHGPLTTAANERRFNPFLSV</sequence>
<proteinExistence type="predicted"/>
<dbReference type="OrthoDB" id="9802248at2"/>
<dbReference type="KEGG" id="obg:Verru16b_03480"/>
<comment type="cofactor">
    <cofactor evidence="1">
        <name>Zn(2+)</name>
        <dbReference type="ChEBI" id="CHEBI:29105"/>
    </cofactor>
</comment>
<dbReference type="STRING" id="1838286.Verru16b_03480"/>
<dbReference type="GO" id="GO:0046872">
    <property type="term" value="F:metal ion binding"/>
    <property type="evidence" value="ECO:0007669"/>
    <property type="project" value="UniProtKB-KW"/>
</dbReference>
<dbReference type="SMART" id="SM00849">
    <property type="entry name" value="Lactamase_B"/>
    <property type="match status" value="1"/>
</dbReference>
<dbReference type="InterPro" id="IPR036866">
    <property type="entry name" value="RibonucZ/Hydroxyglut_hydro"/>
</dbReference>
<evidence type="ECO:0000313" key="6">
    <source>
        <dbReference type="EMBL" id="AOS46375.1"/>
    </source>
</evidence>